<dbReference type="InterPro" id="IPR000509">
    <property type="entry name" value="Ribosomal_eL36"/>
</dbReference>
<dbReference type="Proteomes" id="UP000682733">
    <property type="component" value="Unassembled WGS sequence"/>
</dbReference>
<dbReference type="PANTHER" id="PTHR10114">
    <property type="entry name" value="60S RIBOSOMAL PROTEIN L36"/>
    <property type="match status" value="1"/>
</dbReference>
<evidence type="ECO:0000256" key="3">
    <source>
        <dbReference type="ARBA" id="ARBA00022980"/>
    </source>
</evidence>
<evidence type="ECO:0000313" key="6">
    <source>
        <dbReference type="EMBL" id="CAF0764510.1"/>
    </source>
</evidence>
<organism evidence="7 10">
    <name type="scientific">Didymodactylos carnosus</name>
    <dbReference type="NCBI Taxonomy" id="1234261"/>
    <lineage>
        <taxon>Eukaryota</taxon>
        <taxon>Metazoa</taxon>
        <taxon>Spiralia</taxon>
        <taxon>Gnathifera</taxon>
        <taxon>Rotifera</taxon>
        <taxon>Eurotatoria</taxon>
        <taxon>Bdelloidea</taxon>
        <taxon>Philodinida</taxon>
        <taxon>Philodinidae</taxon>
        <taxon>Didymodactylos</taxon>
    </lineage>
</organism>
<dbReference type="Gene3D" id="1.10.10.1760">
    <property type="entry name" value="60S ribosomal protein L36"/>
    <property type="match status" value="1"/>
</dbReference>
<evidence type="ECO:0000256" key="4">
    <source>
        <dbReference type="ARBA" id="ARBA00023274"/>
    </source>
</evidence>
<keyword evidence="10" id="KW-1185">Reference proteome</keyword>
<sequence>MSTKKPFVPKYDISVGLHKGRKIEKFVPKRVRPTRRTEKKSKRVKFVRDLVREIVGFMPYERRAIELMKVGRDKRALKYVKARLGSHQRGKKKRDELQNAITAQRKAQAQKQ</sequence>
<dbReference type="GO" id="GO:0006412">
    <property type="term" value="P:translation"/>
    <property type="evidence" value="ECO:0007669"/>
    <property type="project" value="InterPro"/>
</dbReference>
<dbReference type="PROSITE" id="PS01190">
    <property type="entry name" value="RIBOSOMAL_L36E"/>
    <property type="match status" value="1"/>
</dbReference>
<gene>
    <name evidence="7" type="ORF">GPM918_LOCUS16479</name>
    <name evidence="6" type="ORF">OVA965_LOCUS2736</name>
    <name evidence="9" type="ORF">SRO942_LOCUS16479</name>
    <name evidence="8" type="ORF">TMI583_LOCUS2735</name>
</gene>
<dbReference type="EMBL" id="CAJOBC010004336">
    <property type="protein sequence ID" value="CAF3824057.1"/>
    <property type="molecule type" value="Genomic_DNA"/>
</dbReference>
<dbReference type="GO" id="GO:0005840">
    <property type="term" value="C:ribosome"/>
    <property type="evidence" value="ECO:0007669"/>
    <property type="project" value="UniProtKB-KW"/>
</dbReference>
<evidence type="ECO:0000313" key="9">
    <source>
        <dbReference type="EMBL" id="CAF3824057.1"/>
    </source>
</evidence>
<dbReference type="OrthoDB" id="9616667at2759"/>
<keyword evidence="4 5" id="KW-0687">Ribonucleoprotein</keyword>
<dbReference type="EMBL" id="CAJNOQ010004336">
    <property type="protein sequence ID" value="CAF1054888.1"/>
    <property type="molecule type" value="Genomic_DNA"/>
</dbReference>
<dbReference type="Proteomes" id="UP000681722">
    <property type="component" value="Unassembled WGS sequence"/>
</dbReference>
<dbReference type="AlphaFoldDB" id="A0A814KQY9"/>
<dbReference type="GO" id="GO:0003735">
    <property type="term" value="F:structural constituent of ribosome"/>
    <property type="evidence" value="ECO:0007669"/>
    <property type="project" value="InterPro"/>
</dbReference>
<evidence type="ECO:0000313" key="10">
    <source>
        <dbReference type="Proteomes" id="UP000663829"/>
    </source>
</evidence>
<dbReference type="GO" id="GO:1990904">
    <property type="term" value="C:ribonucleoprotein complex"/>
    <property type="evidence" value="ECO:0007669"/>
    <property type="project" value="UniProtKB-KW"/>
</dbReference>
<evidence type="ECO:0000256" key="2">
    <source>
        <dbReference type="ARBA" id="ARBA00011133"/>
    </source>
</evidence>
<proteinExistence type="inferred from homology"/>
<name>A0A814KQY9_9BILA</name>
<dbReference type="FunFam" id="1.10.10.1760:FF:000001">
    <property type="entry name" value="60S ribosomal protein L36"/>
    <property type="match status" value="1"/>
</dbReference>
<dbReference type="EMBL" id="CAJNOK010000605">
    <property type="protein sequence ID" value="CAF0764510.1"/>
    <property type="molecule type" value="Genomic_DNA"/>
</dbReference>
<evidence type="ECO:0000313" key="7">
    <source>
        <dbReference type="EMBL" id="CAF1054888.1"/>
    </source>
</evidence>
<dbReference type="Proteomes" id="UP000677228">
    <property type="component" value="Unassembled WGS sequence"/>
</dbReference>
<comment type="similarity">
    <text evidence="1 5">Belongs to the eukaryotic ribosomal protein eL36 family.</text>
</comment>
<evidence type="ECO:0000256" key="1">
    <source>
        <dbReference type="ARBA" id="ARBA00006509"/>
    </source>
</evidence>
<dbReference type="Proteomes" id="UP000663829">
    <property type="component" value="Unassembled WGS sequence"/>
</dbReference>
<evidence type="ECO:0000256" key="5">
    <source>
        <dbReference type="RuleBase" id="RU000665"/>
    </source>
</evidence>
<comment type="subunit">
    <text evidence="2">Component of the large ribosomal subunit.</text>
</comment>
<reference evidence="7" key="1">
    <citation type="submission" date="2021-02" db="EMBL/GenBank/DDBJ databases">
        <authorList>
            <person name="Nowell W R."/>
        </authorList>
    </citation>
    <scope>NUCLEOTIDE SEQUENCE</scope>
</reference>
<evidence type="ECO:0000313" key="8">
    <source>
        <dbReference type="EMBL" id="CAF3544516.1"/>
    </source>
</evidence>
<dbReference type="InterPro" id="IPR038097">
    <property type="entry name" value="Ribosomal_eL36_sf"/>
</dbReference>
<accession>A0A814KQY9</accession>
<dbReference type="Pfam" id="PF01158">
    <property type="entry name" value="Ribosomal_L36e"/>
    <property type="match status" value="1"/>
</dbReference>
<protein>
    <recommendedName>
        <fullName evidence="5">60S ribosomal protein L36</fullName>
    </recommendedName>
</protein>
<comment type="caution">
    <text evidence="7">The sequence shown here is derived from an EMBL/GenBank/DDBJ whole genome shotgun (WGS) entry which is preliminary data.</text>
</comment>
<keyword evidence="3 5" id="KW-0689">Ribosomal protein</keyword>
<dbReference type="EMBL" id="CAJOBA010000605">
    <property type="protein sequence ID" value="CAF3544516.1"/>
    <property type="molecule type" value="Genomic_DNA"/>
</dbReference>